<dbReference type="Proteomes" id="UP000218775">
    <property type="component" value="Unassembled WGS sequence"/>
</dbReference>
<feature type="region of interest" description="Disordered" evidence="1">
    <location>
        <begin position="420"/>
        <end position="464"/>
    </location>
</feature>
<name>A0A2A4X5X1_UNCAE</name>
<organism evidence="2 3">
    <name type="scientific">Aerophobetes bacterium</name>
    <dbReference type="NCBI Taxonomy" id="2030807"/>
    <lineage>
        <taxon>Bacteria</taxon>
        <taxon>Candidatus Aerophobota</taxon>
    </lineage>
</organism>
<feature type="region of interest" description="Disordered" evidence="1">
    <location>
        <begin position="1"/>
        <end position="28"/>
    </location>
</feature>
<comment type="caution">
    <text evidence="2">The sequence shown here is derived from an EMBL/GenBank/DDBJ whole genome shotgun (WGS) entry which is preliminary data.</text>
</comment>
<accession>A0A2A4X5X1</accession>
<reference evidence="3" key="1">
    <citation type="submission" date="2017-08" db="EMBL/GenBank/DDBJ databases">
        <title>A dynamic microbial community with high functional redundancy inhabits the cold, oxic subseafloor aquifer.</title>
        <authorList>
            <person name="Tully B.J."/>
            <person name="Wheat C.G."/>
            <person name="Glazer B.T."/>
            <person name="Huber J.A."/>
        </authorList>
    </citation>
    <scope>NUCLEOTIDE SEQUENCE [LARGE SCALE GENOMIC DNA]</scope>
</reference>
<proteinExistence type="predicted"/>
<evidence type="ECO:0000313" key="2">
    <source>
        <dbReference type="EMBL" id="PCI77896.1"/>
    </source>
</evidence>
<dbReference type="EMBL" id="NVUK01000011">
    <property type="protein sequence ID" value="PCI77896.1"/>
    <property type="molecule type" value="Genomic_DNA"/>
</dbReference>
<sequence length="464" mass="51685">MSLVSPITRPHMANLPHSLPVVQPGQKSTHNQRVNRAARIPLQQIAPPSPNIKTGKIRNKTLLIKDGSSVERGTFLAKGNFKKVYRGLLTKADGTTSPVAVSTPCEIERISTFAARLHKTAPRHFIAAQMVRVQPDQYVTISPLCSSQNTHYAGKKVKDAIYFLHPTSTRTPHKGRPDKNFLRLPFGMIQGTLEYYKALNHQGLYRGSHSDIKPENFVFNNTKKSHLAASYCTIKLIDLPETPEAMNLPHTHGYTCVDLNKHADDLFALRETLICSLYNAIGVTMFEGDTTSFKKMLSESQREMIQSQLDRLDTVFELKSSTSRFSDSDSSEESAEGAEFIPKSVANLGDKEWLINKEMHTLQTLFKQLPETPLRHVHTLTVLIGCINKLSAGIKKSDQTSFGKFSQLEAMKCMRRTRKILQKELGPSGPTGSPMKPLPAPATASSSKRKLSQKRLLPPTKKTS</sequence>
<evidence type="ECO:0000313" key="3">
    <source>
        <dbReference type="Proteomes" id="UP000218775"/>
    </source>
</evidence>
<gene>
    <name evidence="2" type="ORF">COB21_02240</name>
</gene>
<protein>
    <recommendedName>
        <fullName evidence="4">Protein kinase domain-containing protein</fullName>
    </recommendedName>
</protein>
<evidence type="ECO:0008006" key="4">
    <source>
        <dbReference type="Google" id="ProtNLM"/>
    </source>
</evidence>
<evidence type="ECO:0000256" key="1">
    <source>
        <dbReference type="SAM" id="MobiDB-lite"/>
    </source>
</evidence>
<dbReference type="AlphaFoldDB" id="A0A2A4X5X1"/>